<feature type="transmembrane region" description="Helical" evidence="3">
    <location>
        <begin position="29"/>
        <end position="51"/>
    </location>
</feature>
<comment type="caution">
    <text evidence="4">The sequence shown here is derived from an EMBL/GenBank/DDBJ whole genome shotgun (WGS) entry which is preliminary data.</text>
</comment>
<keyword evidence="3" id="KW-1133">Transmembrane helix</keyword>
<dbReference type="PIRSF" id="PIRSF021292">
    <property type="entry name" value="Competence_ComGD"/>
    <property type="match status" value="1"/>
</dbReference>
<dbReference type="RefSeq" id="WP_155660670.1">
    <property type="nucleotide sequence ID" value="NZ_JAURUB010000001.1"/>
</dbReference>
<protein>
    <submittedName>
        <fullName evidence="4">Competence protein ComGD</fullName>
    </submittedName>
</protein>
<organism evidence="4 5">
    <name type="scientific">Priestia aryabhattai</name>
    <name type="common">Bacillus aryabhattai</name>
    <dbReference type="NCBI Taxonomy" id="412384"/>
    <lineage>
        <taxon>Bacteria</taxon>
        <taxon>Bacillati</taxon>
        <taxon>Bacillota</taxon>
        <taxon>Bacilli</taxon>
        <taxon>Bacillales</taxon>
        <taxon>Bacillaceae</taxon>
        <taxon>Priestia</taxon>
    </lineage>
</organism>
<dbReference type="GO" id="GO:0030420">
    <property type="term" value="P:establishment of competence for transformation"/>
    <property type="evidence" value="ECO:0007669"/>
    <property type="project" value="UniProtKB-KW"/>
</dbReference>
<dbReference type="InterPro" id="IPR016785">
    <property type="entry name" value="ComGD"/>
</dbReference>
<reference evidence="4" key="1">
    <citation type="submission" date="2020-08" db="EMBL/GenBank/DDBJ databases">
        <title>Functional genomics of gut bacteria from endangered species of beetles.</title>
        <authorList>
            <person name="Carlos-Shanley C."/>
        </authorList>
    </citation>
    <scope>NUCLEOTIDE SEQUENCE [LARGE SCALE GENOMIC DNA]</scope>
    <source>
        <strain evidence="4">S00060</strain>
    </source>
</reference>
<dbReference type="GO" id="GO:0009986">
    <property type="term" value="C:cell surface"/>
    <property type="evidence" value="ECO:0007669"/>
    <property type="project" value="UniProtKB-SubCell"/>
</dbReference>
<sequence>MVKPFKLTVPERLQLVVLLKQKGFTLIEMLMVLFIVQVMMFSIIVAIRPLVEYYKITLFLRQLQSDTFYVQQTAMNRESPIKINFAPKGTEYIVSDSRAVLYKRAYDSTIHITFGSGNSTIQYNKNGNISQAKTIFIRNQKFKYKVTFQIGRGRFYVDKM</sequence>
<dbReference type="EMBL" id="JACJHT010000003">
    <property type="protein sequence ID" value="MBA9040416.1"/>
    <property type="molecule type" value="Genomic_DNA"/>
</dbReference>
<keyword evidence="5" id="KW-1185">Reference proteome</keyword>
<gene>
    <name evidence="4" type="ORF">HNP21_003526</name>
</gene>
<name>A0A7W3NCL6_PRIAR</name>
<evidence type="ECO:0000256" key="1">
    <source>
        <dbReference type="ARBA" id="ARBA00004241"/>
    </source>
</evidence>
<dbReference type="AlphaFoldDB" id="A0A7W3NCL6"/>
<evidence type="ECO:0000256" key="2">
    <source>
        <dbReference type="ARBA" id="ARBA00023287"/>
    </source>
</evidence>
<keyword evidence="3" id="KW-0472">Membrane</keyword>
<comment type="subcellular location">
    <subcellularLocation>
        <location evidence="1">Cell surface</location>
    </subcellularLocation>
</comment>
<dbReference type="NCBIfam" id="NF040982">
    <property type="entry name" value="ComGD"/>
    <property type="match status" value="1"/>
</dbReference>
<dbReference type="Pfam" id="PF07963">
    <property type="entry name" value="N_methyl"/>
    <property type="match status" value="1"/>
</dbReference>
<evidence type="ECO:0000313" key="5">
    <source>
        <dbReference type="Proteomes" id="UP000543174"/>
    </source>
</evidence>
<evidence type="ECO:0000256" key="3">
    <source>
        <dbReference type="SAM" id="Phobius"/>
    </source>
</evidence>
<dbReference type="Proteomes" id="UP000543174">
    <property type="component" value="Unassembled WGS sequence"/>
</dbReference>
<dbReference type="InterPro" id="IPR045584">
    <property type="entry name" value="Pilin-like"/>
</dbReference>
<keyword evidence="3" id="KW-0812">Transmembrane</keyword>
<evidence type="ECO:0000313" key="4">
    <source>
        <dbReference type="EMBL" id="MBA9040416.1"/>
    </source>
</evidence>
<dbReference type="NCBIfam" id="TIGR02532">
    <property type="entry name" value="IV_pilin_GFxxxE"/>
    <property type="match status" value="1"/>
</dbReference>
<accession>A0A7W3NCL6</accession>
<dbReference type="SUPFAM" id="SSF54523">
    <property type="entry name" value="Pili subunits"/>
    <property type="match status" value="1"/>
</dbReference>
<keyword evidence="2" id="KW-0178">Competence</keyword>
<dbReference type="InterPro" id="IPR012902">
    <property type="entry name" value="N_methyl_site"/>
</dbReference>
<proteinExistence type="predicted"/>